<reference evidence="3" key="1">
    <citation type="submission" date="2019-11" db="EMBL/GenBank/DDBJ databases">
        <title>The complete genome sequence of Saccharopolyspora sp. E2A.</title>
        <authorList>
            <person name="Zhang G."/>
        </authorList>
    </citation>
    <scope>NUCLEOTIDE SEQUENCE [LARGE SCALE GENOMIC DNA]</scope>
    <source>
        <strain evidence="3">E2A</strain>
    </source>
</reference>
<dbReference type="Pfam" id="PF04069">
    <property type="entry name" value="OpuAC"/>
    <property type="match status" value="1"/>
</dbReference>
<dbReference type="GO" id="GO:0043190">
    <property type="term" value="C:ATP-binding cassette (ABC) transporter complex"/>
    <property type="evidence" value="ECO:0007669"/>
    <property type="project" value="InterPro"/>
</dbReference>
<dbReference type="PROSITE" id="PS51257">
    <property type="entry name" value="PROKAR_LIPOPROTEIN"/>
    <property type="match status" value="1"/>
</dbReference>
<name>A0A5Q3Q503_9PSEU</name>
<sequence length="340" mass="36375">MTPRLSRRAFLAGAVAATATGLTGCGLSSGSAVPLPVAPGSIRPVPELRGVTLTVGSKEFTEQKLLGYIAEFALVAAGANVRDLTNITGSTSVRMAMVGGQIDLLYEYTGSSWISYNGMTEVIPDPVAQFEAVKKLDEQRNGITWTALSTGTDNTYAFALNRETARRLDVSTLSDMARVVREQPQEATFCVESEFASRNDGMPGVAEAYGFDLGNASLTNLSSGTIYTATAAGTTCNFGEVYATDGRIRALDLVVLADDRNFFPRYNLGMTLPVDLFERYPQIGDVFRPVSNRLNNDELMRMNAAVDVDGGDPADVARDWMVDQGFVTLPDGPDSEGSTG</sequence>
<dbReference type="Gene3D" id="3.40.190.120">
    <property type="entry name" value="Osmoprotection protein (prox), domain 2"/>
    <property type="match status" value="1"/>
</dbReference>
<dbReference type="InterPro" id="IPR007210">
    <property type="entry name" value="ABC_Gly_betaine_transp_sub-bd"/>
</dbReference>
<accession>A0A5Q3Q503</accession>
<protein>
    <submittedName>
        <fullName evidence="2">Glycine/betaine ABC transporter substrate-binding protein</fullName>
    </submittedName>
</protein>
<dbReference type="Proteomes" id="UP000371041">
    <property type="component" value="Chromosome"/>
</dbReference>
<evidence type="ECO:0000313" key="3">
    <source>
        <dbReference type="Proteomes" id="UP000371041"/>
    </source>
</evidence>
<feature type="domain" description="ABC-type glycine betaine transport system substrate-binding" evidence="1">
    <location>
        <begin position="52"/>
        <end position="321"/>
    </location>
</feature>
<gene>
    <name evidence="2" type="ORF">GIY23_00305</name>
</gene>
<dbReference type="EMBL" id="CP045929">
    <property type="protein sequence ID" value="QGK68224.1"/>
    <property type="molecule type" value="Genomic_DNA"/>
</dbReference>
<dbReference type="CDD" id="cd13611">
    <property type="entry name" value="PBP2_YehZ"/>
    <property type="match status" value="1"/>
</dbReference>
<evidence type="ECO:0000259" key="1">
    <source>
        <dbReference type="Pfam" id="PF04069"/>
    </source>
</evidence>
<dbReference type="GO" id="GO:0022857">
    <property type="term" value="F:transmembrane transporter activity"/>
    <property type="evidence" value="ECO:0007669"/>
    <property type="project" value="InterPro"/>
</dbReference>
<dbReference type="InterPro" id="IPR006311">
    <property type="entry name" value="TAT_signal"/>
</dbReference>
<dbReference type="AlphaFoldDB" id="A0A5Q3Q503"/>
<evidence type="ECO:0000313" key="2">
    <source>
        <dbReference type="EMBL" id="QGK68224.1"/>
    </source>
</evidence>
<keyword evidence="3" id="KW-1185">Reference proteome</keyword>
<dbReference type="PROSITE" id="PS51318">
    <property type="entry name" value="TAT"/>
    <property type="match status" value="1"/>
</dbReference>
<organism evidence="2 3">
    <name type="scientific">Allosaccharopolyspora coralli</name>
    <dbReference type="NCBI Taxonomy" id="2665642"/>
    <lineage>
        <taxon>Bacteria</taxon>
        <taxon>Bacillati</taxon>
        <taxon>Actinomycetota</taxon>
        <taxon>Actinomycetes</taxon>
        <taxon>Pseudonocardiales</taxon>
        <taxon>Pseudonocardiaceae</taxon>
        <taxon>Allosaccharopolyspora</taxon>
    </lineage>
</organism>
<dbReference type="RefSeq" id="WP_154074833.1">
    <property type="nucleotide sequence ID" value="NZ_CP045929.1"/>
</dbReference>
<proteinExistence type="predicted"/>
<dbReference type="Gene3D" id="3.40.190.10">
    <property type="entry name" value="Periplasmic binding protein-like II"/>
    <property type="match status" value="1"/>
</dbReference>
<dbReference type="SUPFAM" id="SSF53850">
    <property type="entry name" value="Periplasmic binding protein-like II"/>
    <property type="match status" value="1"/>
</dbReference>
<dbReference type="KEGG" id="sace:GIY23_00305"/>